<proteinExistence type="predicted"/>
<evidence type="ECO:0000313" key="2">
    <source>
        <dbReference type="EMBL" id="KAF1918060.1"/>
    </source>
</evidence>
<gene>
    <name evidence="2" type="ORF">BDU57DRAFT_514618</name>
</gene>
<dbReference type="Proteomes" id="UP000800096">
    <property type="component" value="Unassembled WGS sequence"/>
</dbReference>
<name>A0A6A5QTE1_AMPQU</name>
<protein>
    <submittedName>
        <fullName evidence="2">Uncharacterized protein</fullName>
    </submittedName>
</protein>
<feature type="compositionally biased region" description="Pro residues" evidence="1">
    <location>
        <begin position="134"/>
        <end position="146"/>
    </location>
</feature>
<reference evidence="2" key="1">
    <citation type="journal article" date="2020" name="Stud. Mycol.">
        <title>101 Dothideomycetes genomes: a test case for predicting lifestyles and emergence of pathogens.</title>
        <authorList>
            <person name="Haridas S."/>
            <person name="Albert R."/>
            <person name="Binder M."/>
            <person name="Bloem J."/>
            <person name="Labutti K."/>
            <person name="Salamov A."/>
            <person name="Andreopoulos B."/>
            <person name="Baker S."/>
            <person name="Barry K."/>
            <person name="Bills G."/>
            <person name="Bluhm B."/>
            <person name="Cannon C."/>
            <person name="Castanera R."/>
            <person name="Culley D."/>
            <person name="Daum C."/>
            <person name="Ezra D."/>
            <person name="Gonzalez J."/>
            <person name="Henrissat B."/>
            <person name="Kuo A."/>
            <person name="Liang C."/>
            <person name="Lipzen A."/>
            <person name="Lutzoni F."/>
            <person name="Magnuson J."/>
            <person name="Mondo S."/>
            <person name="Nolan M."/>
            <person name="Ohm R."/>
            <person name="Pangilinan J."/>
            <person name="Park H.-J."/>
            <person name="Ramirez L."/>
            <person name="Alfaro M."/>
            <person name="Sun H."/>
            <person name="Tritt A."/>
            <person name="Yoshinaga Y."/>
            <person name="Zwiers L.-H."/>
            <person name="Turgeon B."/>
            <person name="Goodwin S."/>
            <person name="Spatafora J."/>
            <person name="Crous P."/>
            <person name="Grigoriev I."/>
        </authorList>
    </citation>
    <scope>NUCLEOTIDE SEQUENCE</scope>
    <source>
        <strain evidence="2">HMLAC05119</strain>
    </source>
</reference>
<feature type="region of interest" description="Disordered" evidence="1">
    <location>
        <begin position="129"/>
        <end position="186"/>
    </location>
</feature>
<sequence>MPADLAASEFPSSAQRLGEYESHVYYSPHQTIGGPLFQSLRRFYWPDQLWISHVTSFVPGRTSERCLRGPSVKACYRQRTTRNGRIGAESTPPLPGHERKCRQRNVCTPLSSVVSKSCHDIAPTASFVSARSPPCSPSSHGPPAPPGDKVHKGLFVQRLKQLSGPRRRQKKTTQTNKEPRRTRHATSASRFENVWFPFLSLSCLTGTPPKPCPLPR</sequence>
<organism evidence="2 3">
    <name type="scientific">Ampelomyces quisqualis</name>
    <name type="common">Powdery mildew agent</name>
    <dbReference type="NCBI Taxonomy" id="50730"/>
    <lineage>
        <taxon>Eukaryota</taxon>
        <taxon>Fungi</taxon>
        <taxon>Dikarya</taxon>
        <taxon>Ascomycota</taxon>
        <taxon>Pezizomycotina</taxon>
        <taxon>Dothideomycetes</taxon>
        <taxon>Pleosporomycetidae</taxon>
        <taxon>Pleosporales</taxon>
        <taxon>Pleosporineae</taxon>
        <taxon>Phaeosphaeriaceae</taxon>
        <taxon>Ampelomyces</taxon>
    </lineage>
</organism>
<dbReference type="AlphaFoldDB" id="A0A6A5QTE1"/>
<keyword evidence="3" id="KW-1185">Reference proteome</keyword>
<evidence type="ECO:0000256" key="1">
    <source>
        <dbReference type="SAM" id="MobiDB-lite"/>
    </source>
</evidence>
<evidence type="ECO:0000313" key="3">
    <source>
        <dbReference type="Proteomes" id="UP000800096"/>
    </source>
</evidence>
<dbReference type="EMBL" id="ML979134">
    <property type="protein sequence ID" value="KAF1918060.1"/>
    <property type="molecule type" value="Genomic_DNA"/>
</dbReference>
<accession>A0A6A5QTE1</accession>